<comment type="caution">
    <text evidence="1">The sequence shown here is derived from an EMBL/GenBank/DDBJ whole genome shotgun (WGS) entry which is preliminary data.</text>
</comment>
<organism evidence="1 2">
    <name type="scientific">Thalictrum thalictroides</name>
    <name type="common">Rue-anemone</name>
    <name type="synonym">Anemone thalictroides</name>
    <dbReference type="NCBI Taxonomy" id="46969"/>
    <lineage>
        <taxon>Eukaryota</taxon>
        <taxon>Viridiplantae</taxon>
        <taxon>Streptophyta</taxon>
        <taxon>Embryophyta</taxon>
        <taxon>Tracheophyta</taxon>
        <taxon>Spermatophyta</taxon>
        <taxon>Magnoliopsida</taxon>
        <taxon>Ranunculales</taxon>
        <taxon>Ranunculaceae</taxon>
        <taxon>Thalictroideae</taxon>
        <taxon>Thalictrum</taxon>
    </lineage>
</organism>
<dbReference type="PANTHER" id="PTHR36803:SF1">
    <property type="entry name" value="PROTEIN CHLORORESPIRATORY REDUCTION 7, CHLOROPLASTIC"/>
    <property type="match status" value="1"/>
</dbReference>
<dbReference type="InterPro" id="IPR038150">
    <property type="entry name" value="CRR7-like_sf"/>
</dbReference>
<keyword evidence="2" id="KW-1185">Reference proteome</keyword>
<proteinExistence type="predicted"/>
<protein>
    <submittedName>
        <fullName evidence="1">Chlororespiratory reduction 7 protein</fullName>
    </submittedName>
</protein>
<dbReference type="EMBL" id="JABWDY010022717">
    <property type="protein sequence ID" value="KAF5191523.1"/>
    <property type="molecule type" value="Genomic_DNA"/>
</dbReference>
<sequence>MLKTSGHLMEATTTLFNREGKQSLRCCTQTATIQSRRVDTNGYSDPYPFCRKMLKIGKQKRQVKLCAIRRRRSNVQTGTYVLIEPGKNEEFVSEEELKIRLKSWLDNWPGNTLPPDLARYKTLDDAVSHLVKSVCEIEIDGDVGSIQWYEVRLESER</sequence>
<reference evidence="1 2" key="1">
    <citation type="submission" date="2020-06" db="EMBL/GenBank/DDBJ databases">
        <title>Transcriptomic and genomic resources for Thalictrum thalictroides and T. hernandezii: Facilitating candidate gene discovery in an emerging model plant lineage.</title>
        <authorList>
            <person name="Arias T."/>
            <person name="Riano-Pachon D.M."/>
            <person name="Di Stilio V.S."/>
        </authorList>
    </citation>
    <scope>NUCLEOTIDE SEQUENCE [LARGE SCALE GENOMIC DNA]</scope>
    <source>
        <strain evidence="2">cv. WT478/WT964</strain>
        <tissue evidence="1">Leaves</tissue>
    </source>
</reference>
<dbReference type="Proteomes" id="UP000554482">
    <property type="component" value="Unassembled WGS sequence"/>
</dbReference>
<dbReference type="FunFam" id="3.90.940.40:FF:000001">
    <property type="entry name" value="Protein CHLORORESPIRATORY REDUCTION 7 chloroplastic"/>
    <property type="match status" value="1"/>
</dbReference>
<accession>A0A7J6W356</accession>
<dbReference type="Gene3D" id="3.90.940.40">
    <property type="entry name" value="Protein CHLORORESPIRATORY REDUCTION 7"/>
    <property type="match status" value="1"/>
</dbReference>
<evidence type="ECO:0000313" key="2">
    <source>
        <dbReference type="Proteomes" id="UP000554482"/>
    </source>
</evidence>
<name>A0A7J6W356_THATH</name>
<dbReference type="InterPro" id="IPR021954">
    <property type="entry name" value="CRR7"/>
</dbReference>
<evidence type="ECO:0000313" key="1">
    <source>
        <dbReference type="EMBL" id="KAF5191523.1"/>
    </source>
</evidence>
<dbReference type="PANTHER" id="PTHR36803">
    <property type="entry name" value="PROTEIN CHLORORESPIRATORY REDUCTION 7, CHLOROPLASTIC"/>
    <property type="match status" value="1"/>
</dbReference>
<dbReference type="OrthoDB" id="1879114at2759"/>
<gene>
    <name evidence="1" type="ORF">FRX31_018890</name>
</gene>
<dbReference type="AlphaFoldDB" id="A0A7J6W356"/>
<dbReference type="Pfam" id="PF12095">
    <property type="entry name" value="CRR7"/>
    <property type="match status" value="1"/>
</dbReference>
<dbReference type="GO" id="GO:0009570">
    <property type="term" value="C:chloroplast stroma"/>
    <property type="evidence" value="ECO:0007669"/>
    <property type="project" value="TreeGrafter"/>
</dbReference>